<organism evidence="1">
    <name type="scientific">Satyrvirus sp</name>
    <dbReference type="NCBI Taxonomy" id="2487771"/>
    <lineage>
        <taxon>Viruses</taxon>
        <taxon>Varidnaviria</taxon>
        <taxon>Bamfordvirae</taxon>
        <taxon>Nucleocytoviricota</taxon>
        <taxon>Megaviricetes</taxon>
        <taxon>Imitervirales</taxon>
        <taxon>Mimiviridae</taxon>
        <taxon>Megamimivirinae</taxon>
    </lineage>
</organism>
<reference evidence="1" key="1">
    <citation type="submission" date="2018-10" db="EMBL/GenBank/DDBJ databases">
        <title>Hidden diversity of soil giant viruses.</title>
        <authorList>
            <person name="Schulz F."/>
            <person name="Alteio L."/>
            <person name="Goudeau D."/>
            <person name="Ryan E.M."/>
            <person name="Malmstrom R.R."/>
            <person name="Blanchard J."/>
            <person name="Woyke T."/>
        </authorList>
    </citation>
    <scope>NUCLEOTIDE SEQUENCE</scope>
    <source>
        <strain evidence="1">SAV1</strain>
    </source>
</reference>
<gene>
    <name evidence="1" type="ORF">Satyrvirus44_3</name>
</gene>
<evidence type="ECO:0000313" key="1">
    <source>
        <dbReference type="EMBL" id="AYV85808.1"/>
    </source>
</evidence>
<sequence>MKYNYINFGKFIDKEYTNKQFENRDKNLEIRYFNSSILKLNNYEYLYCVRCLDLTSHKPFKPGNDKKCVNIEKNEAKCYKFI</sequence>
<protein>
    <submittedName>
        <fullName evidence="1">Uncharacterized protein</fullName>
    </submittedName>
</protein>
<accession>A0A3G5AF98</accession>
<dbReference type="EMBL" id="MK072480">
    <property type="protein sequence ID" value="AYV85808.1"/>
    <property type="molecule type" value="Genomic_DNA"/>
</dbReference>
<name>A0A3G5AF98_9VIRU</name>
<proteinExistence type="predicted"/>